<feature type="signal peptide" evidence="2">
    <location>
        <begin position="1"/>
        <end position="18"/>
    </location>
</feature>
<dbReference type="PANTHER" id="PTHR12471">
    <property type="entry name" value="VACUOLAR ATP SYNTHASE SUBUNIT S1"/>
    <property type="match status" value="1"/>
</dbReference>
<reference evidence="4" key="2">
    <citation type="submission" date="2025-08" db="UniProtKB">
        <authorList>
            <consortium name="RefSeq"/>
        </authorList>
    </citation>
    <scope>IDENTIFICATION</scope>
    <source>
        <strain evidence="4">14028-0561.14</strain>
        <tissue evidence="4">Whole fly</tissue>
    </source>
</reference>
<keyword evidence="1" id="KW-0812">Transmembrane</keyword>
<dbReference type="RefSeq" id="XP_017025506.1">
    <property type="nucleotide sequence ID" value="XM_017170017.3"/>
</dbReference>
<dbReference type="PANTHER" id="PTHR12471:SF7">
    <property type="entry name" value="V-TYPE PROTON ATPASE SUBUNIT S1"/>
    <property type="match status" value="1"/>
</dbReference>
<feature type="chain" id="PRO_5028189371" evidence="2">
    <location>
        <begin position="19"/>
        <end position="417"/>
    </location>
</feature>
<accession>A0A6P4IRQ0</accession>
<evidence type="ECO:0000256" key="1">
    <source>
        <dbReference type="SAM" id="Phobius"/>
    </source>
</evidence>
<dbReference type="AlphaFoldDB" id="A0A6P4IRQ0"/>
<keyword evidence="1" id="KW-0472">Membrane</keyword>
<feature type="transmembrane region" description="Helical" evidence="1">
    <location>
        <begin position="373"/>
        <end position="394"/>
    </location>
</feature>
<gene>
    <name evidence="4" type="primary">LOC108076966</name>
</gene>
<dbReference type="GeneID" id="108076966"/>
<proteinExistence type="predicted"/>
<name>A0A6P4IRQ0_DROKI</name>
<dbReference type="OrthoDB" id="7863632at2759"/>
<dbReference type="GO" id="GO:0033176">
    <property type="term" value="C:proton-transporting V-type ATPase complex"/>
    <property type="evidence" value="ECO:0007669"/>
    <property type="project" value="TreeGrafter"/>
</dbReference>
<sequence>MMFLIWIIWILNIVTASAQVSSSPPVLIWGIKTPKLKTIFRLVTNKQFYGLMKKIQKEHMIVMYFASELSAKDLNCEPCFPNLMLIKNMNYYSQVEEPLKALQRVSQKTNEIIWHKLLITNQTDLKLETKMPCQPGRIHAFDFQDRNRLAHDYAMGVSNSQFDNCPVVQAYTALKEENLAYQRRKEQSIIIRTRKNESDMAPHLSFISTRSNNELIVLRCKQAILAFNRILLSYRETGKSPHMVRTNLTVRRNNQAMQVGTYKEPIDLSAGLVLVLDTAFSPIVIEVLPVKGNWYLTRVIINDTTFYPKDLIFFSDDFSLCCSEVNFFAWDKSLLSLTDFHLDIITSADKSGMLLQYQAKPCWSTSKFLTPTLAQTLIVMFLFVGIFSIGMVFITNIGRNELVQVAAEPDLYIKTDQ</sequence>
<dbReference type="GO" id="GO:0030641">
    <property type="term" value="P:regulation of cellular pH"/>
    <property type="evidence" value="ECO:0007669"/>
    <property type="project" value="TreeGrafter"/>
</dbReference>
<evidence type="ECO:0000256" key="2">
    <source>
        <dbReference type="SAM" id="SignalP"/>
    </source>
</evidence>
<organism evidence="3 4">
    <name type="scientific">Drosophila kikkawai</name>
    <name type="common">Fruit fly</name>
    <dbReference type="NCBI Taxonomy" id="30033"/>
    <lineage>
        <taxon>Eukaryota</taxon>
        <taxon>Metazoa</taxon>
        <taxon>Ecdysozoa</taxon>
        <taxon>Arthropoda</taxon>
        <taxon>Hexapoda</taxon>
        <taxon>Insecta</taxon>
        <taxon>Pterygota</taxon>
        <taxon>Neoptera</taxon>
        <taxon>Endopterygota</taxon>
        <taxon>Diptera</taxon>
        <taxon>Brachycera</taxon>
        <taxon>Muscomorpha</taxon>
        <taxon>Ephydroidea</taxon>
        <taxon>Drosophilidae</taxon>
        <taxon>Drosophila</taxon>
        <taxon>Sophophora</taxon>
    </lineage>
</organism>
<dbReference type="GO" id="GO:0001671">
    <property type="term" value="F:ATPase activator activity"/>
    <property type="evidence" value="ECO:0007669"/>
    <property type="project" value="TreeGrafter"/>
</dbReference>
<dbReference type="InterPro" id="IPR008388">
    <property type="entry name" value="Ac45_acc_su"/>
</dbReference>
<protein>
    <submittedName>
        <fullName evidence="4">V-type proton ATPase subunit S1</fullName>
    </submittedName>
</protein>
<evidence type="ECO:0000313" key="4">
    <source>
        <dbReference type="RefSeq" id="XP_017025506.1"/>
    </source>
</evidence>
<dbReference type="Proteomes" id="UP001652661">
    <property type="component" value="Chromosome 2L"/>
</dbReference>
<evidence type="ECO:0000313" key="3">
    <source>
        <dbReference type="Proteomes" id="UP001652661"/>
    </source>
</evidence>
<keyword evidence="3" id="KW-1185">Reference proteome</keyword>
<keyword evidence="2" id="KW-0732">Signal</keyword>
<reference evidence="3" key="1">
    <citation type="submission" date="2025-05" db="UniProtKB">
        <authorList>
            <consortium name="RefSeq"/>
        </authorList>
    </citation>
    <scope>NUCLEOTIDE SEQUENCE [LARGE SCALE GENOMIC DNA]</scope>
    <source>
        <strain evidence="3">14028-0561.14</strain>
    </source>
</reference>
<keyword evidence="1" id="KW-1133">Transmembrane helix</keyword>